<evidence type="ECO:0000313" key="2">
    <source>
        <dbReference type="Proteomes" id="UP000294194"/>
    </source>
</evidence>
<gene>
    <name evidence="1" type="ORF">EYE40_00540</name>
</gene>
<evidence type="ECO:0000313" key="1">
    <source>
        <dbReference type="EMBL" id="TBN56005.1"/>
    </source>
</evidence>
<dbReference type="Pfam" id="PF04343">
    <property type="entry name" value="DUF488"/>
    <property type="match status" value="1"/>
</dbReference>
<accession>A0A4Q9GMZ2</accession>
<name>A0A4Q9GMZ2_9MICO</name>
<organism evidence="1 2">
    <name type="scientific">Glaciihabitans arcticus</name>
    <dbReference type="NCBI Taxonomy" id="2668039"/>
    <lineage>
        <taxon>Bacteria</taxon>
        <taxon>Bacillati</taxon>
        <taxon>Actinomycetota</taxon>
        <taxon>Actinomycetes</taxon>
        <taxon>Micrococcales</taxon>
        <taxon>Microbacteriaceae</taxon>
        <taxon>Glaciihabitans</taxon>
    </lineage>
</organism>
<dbReference type="PANTHER" id="PTHR39337">
    <property type="entry name" value="BLR5642 PROTEIN"/>
    <property type="match status" value="1"/>
</dbReference>
<dbReference type="RefSeq" id="WP_130980116.1">
    <property type="nucleotide sequence ID" value="NZ_SISG01000001.1"/>
</dbReference>
<dbReference type="EMBL" id="SISG01000001">
    <property type="protein sequence ID" value="TBN56005.1"/>
    <property type="molecule type" value="Genomic_DNA"/>
</dbReference>
<dbReference type="PANTHER" id="PTHR39337:SF1">
    <property type="entry name" value="BLR5642 PROTEIN"/>
    <property type="match status" value="1"/>
</dbReference>
<keyword evidence="2" id="KW-1185">Reference proteome</keyword>
<protein>
    <submittedName>
        <fullName evidence="1">DUF488 domain-containing protein</fullName>
    </submittedName>
</protein>
<reference evidence="2" key="1">
    <citation type="submission" date="2019-02" db="EMBL/GenBank/DDBJ databases">
        <title>Glaciihabitans arcticus sp. nov., a psychrotolerant bacterium isolated from polar soil.</title>
        <authorList>
            <person name="Dahal R.H."/>
        </authorList>
    </citation>
    <scope>NUCLEOTIDE SEQUENCE [LARGE SCALE GENOMIC DNA]</scope>
    <source>
        <strain evidence="2">RP-3-7</strain>
    </source>
</reference>
<dbReference type="InterPro" id="IPR007438">
    <property type="entry name" value="DUF488"/>
</dbReference>
<comment type="caution">
    <text evidence="1">The sequence shown here is derived from an EMBL/GenBank/DDBJ whole genome shotgun (WGS) entry which is preliminary data.</text>
</comment>
<dbReference type="Proteomes" id="UP000294194">
    <property type="component" value="Unassembled WGS sequence"/>
</dbReference>
<dbReference type="AlphaFoldDB" id="A0A4Q9GMZ2"/>
<proteinExistence type="predicted"/>
<sequence>MWDESAGIIGIGYEGASVEDLTSQLIGWGVTVLVDVRLNAISRKPGFSKKRLSELMVANNISYLHLPQLGNPRDNRAGYAETSTPEGEQARARFSQLLGTPDAVAAVNMLASLARTTHVAVLCFEKSELACHRHEVLAEVRRALDD</sequence>